<reference evidence="5 6" key="1">
    <citation type="submission" date="2016-01" db="EMBL/GenBank/DDBJ databases">
        <authorList>
            <person name="Peeters C."/>
        </authorList>
    </citation>
    <scope>NUCLEOTIDE SEQUENCE [LARGE SCALE GENOMIC DNA]</scope>
    <source>
        <strain evidence="5">LMG 29315</strain>
    </source>
</reference>
<dbReference type="RefSeq" id="WP_040052593.1">
    <property type="nucleotide sequence ID" value="NZ_FCNV02000004.1"/>
</dbReference>
<dbReference type="GO" id="GO:0016846">
    <property type="term" value="F:carbon-sulfur lyase activity"/>
    <property type="evidence" value="ECO:0007669"/>
    <property type="project" value="InterPro"/>
</dbReference>
<dbReference type="Proteomes" id="UP000198263">
    <property type="component" value="Unassembled WGS sequence"/>
</dbReference>
<evidence type="ECO:0000256" key="1">
    <source>
        <dbReference type="ARBA" id="ARBA00005495"/>
    </source>
</evidence>
<keyword evidence="3" id="KW-0862">Zinc</keyword>
<comment type="similarity">
    <text evidence="1">Belongs to the Gfa family.</text>
</comment>
<keyword evidence="6" id="KW-1185">Reference proteome</keyword>
<dbReference type="GO" id="GO:0046872">
    <property type="term" value="F:metal ion binding"/>
    <property type="evidence" value="ECO:0007669"/>
    <property type="project" value="UniProtKB-KW"/>
</dbReference>
<evidence type="ECO:0000256" key="2">
    <source>
        <dbReference type="ARBA" id="ARBA00022723"/>
    </source>
</evidence>
<dbReference type="AlphaFoldDB" id="A0A658QXL1"/>
<evidence type="ECO:0000256" key="3">
    <source>
        <dbReference type="ARBA" id="ARBA00022833"/>
    </source>
</evidence>
<organism evidence="5 6">
    <name type="scientific">Caballeronia concitans</name>
    <dbReference type="NCBI Taxonomy" id="1777133"/>
    <lineage>
        <taxon>Bacteria</taxon>
        <taxon>Pseudomonadati</taxon>
        <taxon>Pseudomonadota</taxon>
        <taxon>Betaproteobacteria</taxon>
        <taxon>Burkholderiales</taxon>
        <taxon>Burkholderiaceae</taxon>
        <taxon>Caballeronia</taxon>
    </lineage>
</organism>
<dbReference type="Gene3D" id="2.170.150.70">
    <property type="match status" value="1"/>
</dbReference>
<dbReference type="PROSITE" id="PS51891">
    <property type="entry name" value="CENP_V_GFA"/>
    <property type="match status" value="1"/>
</dbReference>
<dbReference type="InterPro" id="IPR052355">
    <property type="entry name" value="CENP-V-like"/>
</dbReference>
<gene>
    <name evidence="5" type="ORF">AWB72_02780</name>
</gene>
<sequence length="113" mass="12774">MIDASCHCGAVRFTVDAAPDEVNDCDCSLCRRYGARWAYYHPSRVDFAPDCGPTDIYMWGARRLEFHRCASCGCVTHWRAVDRDRPMMGVNTRMMPPEALADARVLRNGEAID</sequence>
<evidence type="ECO:0000259" key="4">
    <source>
        <dbReference type="PROSITE" id="PS51891"/>
    </source>
</evidence>
<name>A0A658QXL1_9BURK</name>
<dbReference type="PANTHER" id="PTHR28620:SF1">
    <property type="entry name" value="CENP-V_GFA DOMAIN-CONTAINING PROTEIN"/>
    <property type="match status" value="1"/>
</dbReference>
<keyword evidence="2" id="KW-0479">Metal-binding</keyword>
<dbReference type="Pfam" id="PF04828">
    <property type="entry name" value="GFA"/>
    <property type="match status" value="1"/>
</dbReference>
<dbReference type="InterPro" id="IPR011057">
    <property type="entry name" value="Mss4-like_sf"/>
</dbReference>
<dbReference type="InterPro" id="IPR006913">
    <property type="entry name" value="CENP-V/GFA"/>
</dbReference>
<protein>
    <submittedName>
        <fullName evidence="5">Aldehyde-activating protein</fullName>
    </submittedName>
</protein>
<feature type="domain" description="CENP-V/GFA" evidence="4">
    <location>
        <begin position="2"/>
        <end position="113"/>
    </location>
</feature>
<dbReference type="EMBL" id="FCNV02000004">
    <property type="protein sequence ID" value="SAL31515.1"/>
    <property type="molecule type" value="Genomic_DNA"/>
</dbReference>
<evidence type="ECO:0000313" key="5">
    <source>
        <dbReference type="EMBL" id="SAL31515.1"/>
    </source>
</evidence>
<dbReference type="SUPFAM" id="SSF51316">
    <property type="entry name" value="Mss4-like"/>
    <property type="match status" value="1"/>
</dbReference>
<evidence type="ECO:0000313" key="6">
    <source>
        <dbReference type="Proteomes" id="UP000198263"/>
    </source>
</evidence>
<proteinExistence type="inferred from homology"/>
<dbReference type="OrthoDB" id="327703at2"/>
<accession>A0A658QXL1</accession>
<comment type="caution">
    <text evidence="5">The sequence shown here is derived from an EMBL/GenBank/DDBJ whole genome shotgun (WGS) entry which is preliminary data.</text>
</comment>
<dbReference type="PANTHER" id="PTHR28620">
    <property type="entry name" value="CENTROMERE PROTEIN V"/>
    <property type="match status" value="1"/>
</dbReference>